<comment type="caution">
    <text evidence="8">The sequence shown here is derived from an EMBL/GenBank/DDBJ whole genome shotgun (WGS) entry which is preliminary data.</text>
</comment>
<comment type="catalytic activity">
    <reaction evidence="6">
        <text>alpha,alpha-trehalose + H2O = alpha-D-glucose + beta-D-glucose</text>
        <dbReference type="Rhea" id="RHEA:32675"/>
        <dbReference type="ChEBI" id="CHEBI:15377"/>
        <dbReference type="ChEBI" id="CHEBI:15903"/>
        <dbReference type="ChEBI" id="CHEBI:16551"/>
        <dbReference type="ChEBI" id="CHEBI:17925"/>
        <dbReference type="EC" id="3.2.1.28"/>
    </reaction>
</comment>
<dbReference type="PANTHER" id="PTHR23403">
    <property type="entry name" value="TREHALASE"/>
    <property type="match status" value="1"/>
</dbReference>
<dbReference type="SUPFAM" id="SSF53383">
    <property type="entry name" value="PLP-dependent transferases"/>
    <property type="match status" value="1"/>
</dbReference>
<evidence type="ECO:0000256" key="5">
    <source>
        <dbReference type="ARBA" id="ARBA00023239"/>
    </source>
</evidence>
<dbReference type="EMBL" id="JAQOWY010000178">
    <property type="protein sequence ID" value="KAK1848216.1"/>
    <property type="molecule type" value="Genomic_DNA"/>
</dbReference>
<dbReference type="AlphaFoldDB" id="A0AAD9AHH1"/>
<dbReference type="InterPro" id="IPR001661">
    <property type="entry name" value="Glyco_hydro_37"/>
</dbReference>
<dbReference type="GO" id="GO:0005993">
    <property type="term" value="P:trehalose catabolic process"/>
    <property type="evidence" value="ECO:0007669"/>
    <property type="project" value="TreeGrafter"/>
</dbReference>
<dbReference type="Pfam" id="PF01204">
    <property type="entry name" value="Trehalase"/>
    <property type="match status" value="1"/>
</dbReference>
<dbReference type="GO" id="GO:0016829">
    <property type="term" value="F:lyase activity"/>
    <property type="evidence" value="ECO:0007669"/>
    <property type="project" value="UniProtKB-KW"/>
</dbReference>
<dbReference type="EC" id="3.2.1.28" evidence="6"/>
<evidence type="ECO:0000256" key="6">
    <source>
        <dbReference type="RuleBase" id="RU361180"/>
    </source>
</evidence>
<keyword evidence="6" id="KW-0378">Hydrolase</keyword>
<evidence type="ECO:0000259" key="7">
    <source>
        <dbReference type="Pfam" id="PF01212"/>
    </source>
</evidence>
<dbReference type="GO" id="GO:0006520">
    <property type="term" value="P:amino acid metabolic process"/>
    <property type="evidence" value="ECO:0007669"/>
    <property type="project" value="InterPro"/>
</dbReference>
<keyword evidence="4" id="KW-0663">Pyridoxal phosphate</keyword>
<evidence type="ECO:0000256" key="3">
    <source>
        <dbReference type="ARBA" id="ARBA00006966"/>
    </source>
</evidence>
<feature type="domain" description="Aromatic amino acid beta-eliminating lyase/threonine aldolase" evidence="7">
    <location>
        <begin position="94"/>
        <end position="381"/>
    </location>
</feature>
<dbReference type="InterPro" id="IPR015424">
    <property type="entry name" value="PyrdxlP-dep_Trfase"/>
</dbReference>
<keyword evidence="5" id="KW-0456">Lyase</keyword>
<evidence type="ECO:0000256" key="4">
    <source>
        <dbReference type="ARBA" id="ARBA00022898"/>
    </source>
</evidence>
<name>A0AAD9AHH1_9PEZI</name>
<reference evidence="8" key="1">
    <citation type="submission" date="2023-01" db="EMBL/GenBank/DDBJ databases">
        <title>Colletotrichum chrysophilum M932 genome sequence.</title>
        <authorList>
            <person name="Baroncelli R."/>
        </authorList>
    </citation>
    <scope>NUCLEOTIDE SEQUENCE</scope>
    <source>
        <strain evidence="8">M932</strain>
    </source>
</reference>
<organism evidence="8 9">
    <name type="scientific">Colletotrichum chrysophilum</name>
    <dbReference type="NCBI Taxonomy" id="1836956"/>
    <lineage>
        <taxon>Eukaryota</taxon>
        <taxon>Fungi</taxon>
        <taxon>Dikarya</taxon>
        <taxon>Ascomycota</taxon>
        <taxon>Pezizomycotina</taxon>
        <taxon>Sordariomycetes</taxon>
        <taxon>Hypocreomycetidae</taxon>
        <taxon>Glomerellales</taxon>
        <taxon>Glomerellaceae</taxon>
        <taxon>Colletotrichum</taxon>
        <taxon>Colletotrichum gloeosporioides species complex</taxon>
    </lineage>
</organism>
<protein>
    <recommendedName>
        <fullName evidence="6">Trehalase</fullName>
        <ecNumber evidence="6">3.2.1.28</ecNumber>
    </recommendedName>
    <alternativeName>
        <fullName evidence="6">Alpha-trehalose glucohydrolase</fullName>
    </alternativeName>
</protein>
<dbReference type="InterPro" id="IPR012341">
    <property type="entry name" value="6hp_glycosidase-like_sf"/>
</dbReference>
<dbReference type="PRINTS" id="PR00744">
    <property type="entry name" value="GLHYDRLASE37"/>
</dbReference>
<dbReference type="Proteomes" id="UP001243330">
    <property type="component" value="Unassembled WGS sequence"/>
</dbReference>
<dbReference type="InterPro" id="IPR015421">
    <property type="entry name" value="PyrdxlP-dep_Trfase_major"/>
</dbReference>
<comment type="similarity">
    <text evidence="2 6">Belongs to the glycosyl hydrolase 37 family.</text>
</comment>
<dbReference type="FunFam" id="3.40.640.10:FF:000030">
    <property type="entry name" value="Low-specificity L-threonine aldolase"/>
    <property type="match status" value="1"/>
</dbReference>
<dbReference type="Pfam" id="PF01212">
    <property type="entry name" value="Beta_elim_lyase"/>
    <property type="match status" value="1"/>
</dbReference>
<dbReference type="InterPro" id="IPR023603">
    <property type="entry name" value="Low_specificity_L-TA-like"/>
</dbReference>
<comment type="similarity">
    <text evidence="3">Belongs to the threonine aldolase family.</text>
</comment>
<dbReference type="InterPro" id="IPR015422">
    <property type="entry name" value="PyrdxlP-dep_Trfase_small"/>
</dbReference>
<dbReference type="GO" id="GO:0004555">
    <property type="term" value="F:alpha,alpha-trehalase activity"/>
    <property type="evidence" value="ECO:0007669"/>
    <property type="project" value="UniProtKB-EC"/>
</dbReference>
<comment type="cofactor">
    <cofactor evidence="1">
        <name>pyridoxal 5'-phosphate</name>
        <dbReference type="ChEBI" id="CHEBI:597326"/>
    </cofactor>
</comment>
<evidence type="ECO:0000313" key="8">
    <source>
        <dbReference type="EMBL" id="KAK1848216.1"/>
    </source>
</evidence>
<evidence type="ECO:0000313" key="9">
    <source>
        <dbReference type="Proteomes" id="UP001243330"/>
    </source>
</evidence>
<sequence>MSRVCLSPTTSAVKMSYLPGMGAPLLRRCNRLTPQRVSTAYFNRSTTRAFSCTTIRPSSSTMAPAAVTSIANGSSNGPKQANAWVGHHGAAGVDLRSDTMTTPTPAMLAAIQNCSLLDDVFVEDPTTMELESHVAALAGKEAALLVLSGTMGNQIALRTLLTQPPYSVLCDHRAHIIKYEAGGVASLCGAMVKPVVPSNGAFLTLEDVVANADLDDDVHTCPTKVISLENTINGVITPLAEVRRIAQFARQNDLKFHCDGARLWEAVASGAGSLSEYCSLFDTVSLCFSKGLGAPIGSIVVGSSRDIKHARWIRKSIGGGLRQSGVVAAPARVAVDETFGKGPNGEGGLLKSSHETAKKIEKLWTELGGKLIHPVNTNMCWLDLGSAGCSTEAFVAFGKDAGLKLIGNRLVIHYQIAQNEKEVLPRLEQVFRRALEGGSNEATTNKGPSNMPAVKTMEEIQAAFDNLTKPLSNNTELLNFIKKNFAGAGDELKAVSKDLLRPDPKFLNKINDTVIKEFANKVIDIWSDLTRKYENPAGNCTNCPTSFIPLNRTFVVAGGRFREAYYWDTYWIMEGLLRTGGSFVEISRNMIENFLDLVDSFGFVPNGGRIYYLNRSQPPLLTQMVHLYVQHTNDSSILERAIPLLIKEHDFWMVNRTIEVNKNGTTYRLNDYNVNNTQPRPESYREDYITASNTSYYASSGIIYPEMQPLNESEKATLYRNLASGAESGWDYTSRWLARPEDAAKDIYFPLRSLNVIGTVPVGLNAILYWNEVAIASFLNSTNNATGAAAWKQLASNRSQAMYDLMWNSTLHSYFDYNTTSGAQNVYTPRDDDASEIETKTAEKDQQVVFSVAQFYPFWTGAAPDHLRSNPYAVKVAYERVEKYLELQPGGIPATNLKTGQQWDQRNVWPPLMHILMQGLLNTPPTFGESEPAYRDVQSLALRLGQRYLDSTFCTWRATGGSTSELAQEPGLSAKLVGTMFEKYADNSTNARGGGGEYEVVEGFGWTNGVLLWTLDAFGNNLTRPECGNLTADNAHTGKRSMPPRAVELDYFDAAWTKKFGRRVAMSAAEADANKRA</sequence>
<dbReference type="Gene3D" id="3.40.640.10">
    <property type="entry name" value="Type I PLP-dependent aspartate aminotransferase-like (Major domain)"/>
    <property type="match status" value="1"/>
</dbReference>
<dbReference type="SUPFAM" id="SSF48208">
    <property type="entry name" value="Six-hairpin glycosidases"/>
    <property type="match status" value="1"/>
</dbReference>
<dbReference type="Gene3D" id="3.90.1150.10">
    <property type="entry name" value="Aspartate Aminotransferase, domain 1"/>
    <property type="match status" value="1"/>
</dbReference>
<dbReference type="Gene3D" id="1.50.10.10">
    <property type="match status" value="1"/>
</dbReference>
<gene>
    <name evidence="8" type="ORF">CCHR01_09190</name>
</gene>
<keyword evidence="9" id="KW-1185">Reference proteome</keyword>
<accession>A0AAD9AHH1</accession>
<evidence type="ECO:0000256" key="1">
    <source>
        <dbReference type="ARBA" id="ARBA00001933"/>
    </source>
</evidence>
<keyword evidence="6" id="KW-0326">Glycosidase</keyword>
<dbReference type="GO" id="GO:0044283">
    <property type="term" value="P:small molecule biosynthetic process"/>
    <property type="evidence" value="ECO:0007669"/>
    <property type="project" value="UniProtKB-ARBA"/>
</dbReference>
<dbReference type="InterPro" id="IPR001597">
    <property type="entry name" value="ArAA_b-elim_lyase/Thr_aldolase"/>
</dbReference>
<dbReference type="NCBIfam" id="NF041359">
    <property type="entry name" value="GntG_guanitoxin"/>
    <property type="match status" value="1"/>
</dbReference>
<evidence type="ECO:0000256" key="2">
    <source>
        <dbReference type="ARBA" id="ARBA00005615"/>
    </source>
</evidence>
<dbReference type="PANTHER" id="PTHR23403:SF1">
    <property type="entry name" value="TREHALASE"/>
    <property type="match status" value="1"/>
</dbReference>
<dbReference type="InterPro" id="IPR008928">
    <property type="entry name" value="6-hairpin_glycosidase_sf"/>
</dbReference>
<proteinExistence type="inferred from homology"/>